<dbReference type="EMBL" id="JAEPBG010000002">
    <property type="protein sequence ID" value="MBK4734157.1"/>
    <property type="molecule type" value="Genomic_DNA"/>
</dbReference>
<dbReference type="InterPro" id="IPR026170">
    <property type="entry name" value="FAM173A/B"/>
</dbReference>
<keyword evidence="4" id="KW-1133">Transmembrane helix</keyword>
<dbReference type="RefSeq" id="WP_200590926.1">
    <property type="nucleotide sequence ID" value="NZ_JAEPBG010000002.1"/>
</dbReference>
<dbReference type="GO" id="GO:0016279">
    <property type="term" value="F:protein-lysine N-methyltransferase activity"/>
    <property type="evidence" value="ECO:0007669"/>
    <property type="project" value="InterPro"/>
</dbReference>
<dbReference type="PANTHER" id="PTHR13610:SF9">
    <property type="entry name" value="FI06469P"/>
    <property type="match status" value="1"/>
</dbReference>
<organism evidence="5 6">
    <name type="scientific">Noviherbaspirillum pedocola</name>
    <dbReference type="NCBI Taxonomy" id="2801341"/>
    <lineage>
        <taxon>Bacteria</taxon>
        <taxon>Pseudomonadati</taxon>
        <taxon>Pseudomonadota</taxon>
        <taxon>Betaproteobacteria</taxon>
        <taxon>Burkholderiales</taxon>
        <taxon>Oxalobacteraceae</taxon>
        <taxon>Noviherbaspirillum</taxon>
    </lineage>
</organism>
<protein>
    <submittedName>
        <fullName evidence="5">Class I SAM-dependent methyltransferase</fullName>
    </submittedName>
</protein>
<feature type="transmembrane region" description="Helical" evidence="4">
    <location>
        <begin position="51"/>
        <end position="70"/>
    </location>
</feature>
<evidence type="ECO:0000256" key="4">
    <source>
        <dbReference type="SAM" id="Phobius"/>
    </source>
</evidence>
<dbReference type="Proteomes" id="UP000622890">
    <property type="component" value="Unassembled WGS sequence"/>
</dbReference>
<comment type="caution">
    <text evidence="5">The sequence shown here is derived from an EMBL/GenBank/DDBJ whole genome shotgun (WGS) entry which is preliminary data.</text>
</comment>
<keyword evidence="2" id="KW-0808">Transferase</keyword>
<evidence type="ECO:0000313" key="5">
    <source>
        <dbReference type="EMBL" id="MBK4734157.1"/>
    </source>
</evidence>
<dbReference type="InterPro" id="IPR029063">
    <property type="entry name" value="SAM-dependent_MTases_sf"/>
</dbReference>
<evidence type="ECO:0000256" key="1">
    <source>
        <dbReference type="ARBA" id="ARBA00022603"/>
    </source>
</evidence>
<evidence type="ECO:0000256" key="2">
    <source>
        <dbReference type="ARBA" id="ARBA00022679"/>
    </source>
</evidence>
<keyword evidence="1 5" id="KW-0489">Methyltransferase</keyword>
<name>A0A934W4R6_9BURK</name>
<reference evidence="5" key="1">
    <citation type="submission" date="2021-01" db="EMBL/GenBank/DDBJ databases">
        <title>Genome sequence of strain Noviherbaspirillum sp. DKR-6.</title>
        <authorList>
            <person name="Chaudhary D.K."/>
        </authorList>
    </citation>
    <scope>NUCLEOTIDE SEQUENCE</scope>
    <source>
        <strain evidence="5">DKR-6</strain>
    </source>
</reference>
<dbReference type="GO" id="GO:0032259">
    <property type="term" value="P:methylation"/>
    <property type="evidence" value="ECO:0007669"/>
    <property type="project" value="UniProtKB-KW"/>
</dbReference>
<sequence length="284" mass="30771">MSASRPAAPQVRGAQRAVLRIPPAVEALLIQCLACLLLFGGLHLLRLLLPSARLPLFAAACVQGMLAAWISSRRRQAAWWPWIHLVFLPLLLASLELHLPPALALAGFALLVSLYWSTFRTQVPLYLSGAAARKAVAAALPQGSLRFIDIGSGLGGMVLDLAARRPESRFEGIELAPLPWLASRLRQAMTGRGHFLRGDYHRLDLAQYDVVFAYLSPAAMPRLWEKAAAEMRAGSLLLSHEFTIPGVAPSFAEPTHPDGKMLYGWKLPGAGTTAAAVAVKKPRK</sequence>
<feature type="transmembrane region" description="Helical" evidence="4">
    <location>
        <begin position="21"/>
        <end position="45"/>
    </location>
</feature>
<feature type="transmembrane region" description="Helical" evidence="4">
    <location>
        <begin position="101"/>
        <end position="119"/>
    </location>
</feature>
<evidence type="ECO:0000313" key="6">
    <source>
        <dbReference type="Proteomes" id="UP000622890"/>
    </source>
</evidence>
<dbReference type="Gene3D" id="3.40.50.150">
    <property type="entry name" value="Vaccinia Virus protein VP39"/>
    <property type="match status" value="1"/>
</dbReference>
<evidence type="ECO:0000256" key="3">
    <source>
        <dbReference type="ARBA" id="ARBA00022691"/>
    </source>
</evidence>
<proteinExistence type="predicted"/>
<keyword evidence="4" id="KW-0812">Transmembrane</keyword>
<gene>
    <name evidence="5" type="ORF">JJB74_06000</name>
</gene>
<dbReference type="AlphaFoldDB" id="A0A934W4R6"/>
<dbReference type="SUPFAM" id="SSF53335">
    <property type="entry name" value="S-adenosyl-L-methionine-dependent methyltransferases"/>
    <property type="match status" value="1"/>
</dbReference>
<dbReference type="PANTHER" id="PTHR13610">
    <property type="entry name" value="METHYLTRANSFERASE DOMAIN-CONTAINING PROTEIN"/>
    <property type="match status" value="1"/>
</dbReference>
<keyword evidence="3" id="KW-0949">S-adenosyl-L-methionine</keyword>
<keyword evidence="6" id="KW-1185">Reference proteome</keyword>
<accession>A0A934W4R6</accession>
<keyword evidence="4" id="KW-0472">Membrane</keyword>